<dbReference type="GeneID" id="94834900"/>
<reference evidence="2" key="3">
    <citation type="journal article" date="2017" name="Biol. Cell">
        <title>The costa of trichomonads: A complex macromolecular cytoskeleton structure made of uncommon proteins.</title>
        <authorList>
            <person name="de Andrade Rosa I."/>
            <person name="Brigido M.C."/>
            <person name="de Oliveira Santos E."/>
            <person name="Gonzaga L."/>
            <person name="Zingali R.B."/>
            <person name="de Vasconcelos A.T."/>
            <person name="de Souza W."/>
            <person name="Benchimol M."/>
        </authorList>
    </citation>
    <scope>NUCLEOTIDE SEQUENCE</scope>
    <source>
        <strain evidence="2">18460</strain>
    </source>
</reference>
<dbReference type="RefSeq" id="XP_068365024.1">
    <property type="nucleotide sequence ID" value="XM_068500196.1"/>
</dbReference>
<keyword evidence="4" id="KW-1185">Reference proteome</keyword>
<proteinExistence type="predicted"/>
<evidence type="ECO:0000256" key="1">
    <source>
        <dbReference type="SAM" id="Phobius"/>
    </source>
</evidence>
<gene>
    <name evidence="3" type="ORF">TRFO_18460</name>
</gene>
<organism evidence="3 4">
    <name type="scientific">Tritrichomonas foetus</name>
    <dbReference type="NCBI Taxonomy" id="1144522"/>
    <lineage>
        <taxon>Eukaryota</taxon>
        <taxon>Metamonada</taxon>
        <taxon>Parabasalia</taxon>
        <taxon>Tritrichomonadida</taxon>
        <taxon>Tritrichomonadidae</taxon>
        <taxon>Tritrichomonas</taxon>
    </lineage>
</organism>
<reference evidence="3 4" key="2">
    <citation type="submission" date="2016-10" db="EMBL/GenBank/DDBJ databases">
        <authorList>
            <person name="Benchimol M."/>
            <person name="Almeida L.G."/>
            <person name="Vasconcelos A.T."/>
            <person name="Perreira-Neves A."/>
            <person name="Rosa I.A."/>
            <person name="Tasca T."/>
            <person name="Bogo M.R."/>
            <person name="de Souza W."/>
        </authorList>
    </citation>
    <scope>NUCLEOTIDE SEQUENCE [LARGE SCALE GENOMIC DNA]</scope>
    <source>
        <strain evidence="3 4">K</strain>
    </source>
</reference>
<keyword evidence="1" id="KW-1133">Transmembrane helix</keyword>
<dbReference type="AlphaFoldDB" id="A0A1J4KLS3"/>
<dbReference type="VEuPathDB" id="TrichDB:TRFO_18460"/>
<keyword evidence="1" id="KW-0472">Membrane</keyword>
<evidence type="ECO:0000313" key="2">
    <source>
        <dbReference type="EMBL" id="ARM19852.1"/>
    </source>
</evidence>
<dbReference type="EMBL" id="MLAK01000576">
    <property type="protein sequence ID" value="OHT11888.1"/>
    <property type="molecule type" value="Genomic_DNA"/>
</dbReference>
<name>A0A1J4KLS3_9EUKA</name>
<feature type="transmembrane region" description="Helical" evidence="1">
    <location>
        <begin position="29"/>
        <end position="50"/>
    </location>
</feature>
<evidence type="ECO:0000313" key="4">
    <source>
        <dbReference type="Proteomes" id="UP000179807"/>
    </source>
</evidence>
<accession>A0A1J4KLS3</accession>
<dbReference type="Proteomes" id="UP000179807">
    <property type="component" value="Unassembled WGS sequence"/>
</dbReference>
<protein>
    <submittedName>
        <fullName evidence="3">Uncharacterized protein</fullName>
    </submittedName>
</protein>
<evidence type="ECO:0000313" key="3">
    <source>
        <dbReference type="EMBL" id="OHT11888.1"/>
    </source>
</evidence>
<reference evidence="2" key="1">
    <citation type="submission" date="2016-07" db="EMBL/GenBank/DDBJ databases">
        <authorList>
            <person name="Rosa I.A."/>
            <person name="Brigido M.C."/>
            <person name="Santos E.O."/>
            <person name="Almeida L.G.P."/>
            <person name="Zingalli R.B."/>
            <person name="Vasconcelos A.T.R."/>
            <person name="Souza W."/>
            <person name="Benchimol M."/>
        </authorList>
    </citation>
    <scope>NUCLEOTIDE SEQUENCE</scope>
    <source>
        <strain evidence="2">18460</strain>
    </source>
</reference>
<sequence length="605" mass="70634">MIKDHPEYISTRIYRKFPLPIKKLIRNKYFQPVSFIILAILFLGILPKYIIQNCGDEIDGVNGIFRTDMRYKYLVNLYPKNRWSELNLFVRQHATQDLKPYIEDETGLIDRFTYFFEFSRLLGLDPYHHEFVKKAHTLIIGDQTPIGYSLMKYLNKSGDFNYAHIGCQESFSLDSYDSYRILEIVNISSIFVTCEDTNVILLKQKFPNATITVALEKGRVHDYRYKLDDINFFMFDSFLYGHNSLVHSNFEKCQKIKTKNDKTKPVIHVNVAEDDQLSDISADKSIQFIFDQIKNSNKPIHQFIKSSKKMNFKEVFDILLKNECQIEYNQPTNTSKLDLDSDPKLEQVSLKGKTNAIFQYLKTLKEETHISKNVYVSFVASLTNSNFSNEKFNKFLESISNGMKYFSDFEIIFVTLNLDFLKLEIPNSIKEKVKFLDIKNKYQNNYLSKFNSTQYETLLLNYGVSESKGEFVLLTNLNVQFDDETLFSKFLSKKDLNKGIFYTSRNSKCRKNVETEALTIYFTNKHQHFVCGMKDFSFMSKDLFSAIDGFKTGIEDSNIEADLISKLYLMVNGFAHATLDTQVSTDEEKLFSYVFLNENKGIVEY</sequence>
<dbReference type="EMBL" id="KX579620">
    <property type="protein sequence ID" value="ARM19852.1"/>
    <property type="molecule type" value="Genomic_DNA"/>
</dbReference>
<keyword evidence="1" id="KW-0812">Transmembrane</keyword>